<dbReference type="Pfam" id="PF20266">
    <property type="entry name" value="Mab-21_C"/>
    <property type="match status" value="1"/>
</dbReference>
<sequence>MNLDAQLLPVGCKGSSNRGMEWRICFIYAESKLTENLNECQYKLYILLKIINKEVLHPICTDMSSFIMKNVVFWIVESHRQEIFREQNFMHVFQIALTFLKTALVNNNLPYYMIHGRDLLIGRTTENERSGLISKIEKLITEDGRIIYRLPKLREAMGTVPPDELEQTGKRRDKLERLELTRQYMNASYRASNLQRREIAILCWNYKIYRDALYEIFDMVWPQWRDFLIAENRTETLNTVIESIGDAGTFRDHYLRFAQSNLSFVWPHVKSEVTVKEDTSEELIMELFAILRLKMERDLS</sequence>
<keyword evidence="3" id="KW-1185">Reference proteome</keyword>
<evidence type="ECO:0000313" key="3">
    <source>
        <dbReference type="Proteomes" id="UP000828390"/>
    </source>
</evidence>
<dbReference type="EMBL" id="JAIWYP010000009">
    <property type="protein sequence ID" value="KAH3770879.1"/>
    <property type="molecule type" value="Genomic_DNA"/>
</dbReference>
<evidence type="ECO:0000313" key="2">
    <source>
        <dbReference type="EMBL" id="KAH3770879.1"/>
    </source>
</evidence>
<dbReference type="Gene3D" id="1.10.1410.40">
    <property type="match status" value="1"/>
</dbReference>
<dbReference type="PANTHER" id="PTHR10656:SF69">
    <property type="entry name" value="MAB-21-LIKE HHH_H2TH-LIKE DOMAIN-CONTAINING PROTEIN"/>
    <property type="match status" value="1"/>
</dbReference>
<dbReference type="AlphaFoldDB" id="A0A9D4E2G2"/>
<protein>
    <recommendedName>
        <fullName evidence="1">Mab-21-like HhH/H2TH-like domain-containing protein</fullName>
    </recommendedName>
</protein>
<dbReference type="InterPro" id="IPR046906">
    <property type="entry name" value="Mab-21_HhH/H2TH-like"/>
</dbReference>
<accession>A0A9D4E2G2</accession>
<dbReference type="PANTHER" id="PTHR10656">
    <property type="entry name" value="CELL FATE DETERMINING PROTEIN MAB21-RELATED"/>
    <property type="match status" value="1"/>
</dbReference>
<name>A0A9D4E2G2_DREPO</name>
<organism evidence="2 3">
    <name type="scientific">Dreissena polymorpha</name>
    <name type="common">Zebra mussel</name>
    <name type="synonym">Mytilus polymorpha</name>
    <dbReference type="NCBI Taxonomy" id="45954"/>
    <lineage>
        <taxon>Eukaryota</taxon>
        <taxon>Metazoa</taxon>
        <taxon>Spiralia</taxon>
        <taxon>Lophotrochozoa</taxon>
        <taxon>Mollusca</taxon>
        <taxon>Bivalvia</taxon>
        <taxon>Autobranchia</taxon>
        <taxon>Heteroconchia</taxon>
        <taxon>Euheterodonta</taxon>
        <taxon>Imparidentia</taxon>
        <taxon>Neoheterodontei</taxon>
        <taxon>Myida</taxon>
        <taxon>Dreissenoidea</taxon>
        <taxon>Dreissenidae</taxon>
        <taxon>Dreissena</taxon>
    </lineage>
</organism>
<dbReference type="Proteomes" id="UP000828390">
    <property type="component" value="Unassembled WGS sequence"/>
</dbReference>
<reference evidence="2" key="1">
    <citation type="journal article" date="2019" name="bioRxiv">
        <title>The Genome of the Zebra Mussel, Dreissena polymorpha: A Resource for Invasive Species Research.</title>
        <authorList>
            <person name="McCartney M.A."/>
            <person name="Auch B."/>
            <person name="Kono T."/>
            <person name="Mallez S."/>
            <person name="Zhang Y."/>
            <person name="Obille A."/>
            <person name="Becker A."/>
            <person name="Abrahante J.E."/>
            <person name="Garbe J."/>
            <person name="Badalamenti J.P."/>
            <person name="Herman A."/>
            <person name="Mangelson H."/>
            <person name="Liachko I."/>
            <person name="Sullivan S."/>
            <person name="Sone E.D."/>
            <person name="Koren S."/>
            <person name="Silverstein K.A.T."/>
            <person name="Beckman K.B."/>
            <person name="Gohl D.M."/>
        </authorList>
    </citation>
    <scope>NUCLEOTIDE SEQUENCE</scope>
    <source>
        <strain evidence="2">Duluth1</strain>
        <tissue evidence="2">Whole animal</tissue>
    </source>
</reference>
<gene>
    <name evidence="2" type="ORF">DPMN_172176</name>
</gene>
<proteinExistence type="predicted"/>
<feature type="domain" description="Mab-21-like HhH/H2TH-like" evidence="1">
    <location>
        <begin position="43"/>
        <end position="137"/>
    </location>
</feature>
<reference evidence="2" key="2">
    <citation type="submission" date="2020-11" db="EMBL/GenBank/DDBJ databases">
        <authorList>
            <person name="McCartney M.A."/>
            <person name="Auch B."/>
            <person name="Kono T."/>
            <person name="Mallez S."/>
            <person name="Becker A."/>
            <person name="Gohl D.M."/>
            <person name="Silverstein K.A.T."/>
            <person name="Koren S."/>
            <person name="Bechman K.B."/>
            <person name="Herman A."/>
            <person name="Abrahante J.E."/>
            <person name="Garbe J."/>
        </authorList>
    </citation>
    <scope>NUCLEOTIDE SEQUENCE</scope>
    <source>
        <strain evidence="2">Duluth1</strain>
        <tissue evidence="2">Whole animal</tissue>
    </source>
</reference>
<comment type="caution">
    <text evidence="2">The sequence shown here is derived from an EMBL/GenBank/DDBJ whole genome shotgun (WGS) entry which is preliminary data.</text>
</comment>
<evidence type="ECO:0000259" key="1">
    <source>
        <dbReference type="Pfam" id="PF20266"/>
    </source>
</evidence>